<feature type="repeat" description="TPR" evidence="1">
    <location>
        <begin position="1119"/>
        <end position="1152"/>
    </location>
</feature>
<organism evidence="3 4">
    <name type="scientific">Persicimonas caeni</name>
    <dbReference type="NCBI Taxonomy" id="2292766"/>
    <lineage>
        <taxon>Bacteria</taxon>
        <taxon>Deltaproteobacteria</taxon>
        <taxon>Bradymonadales</taxon>
        <taxon>Bradymonadaceae</taxon>
        <taxon>Persicimonas</taxon>
    </lineage>
</organism>
<dbReference type="SMART" id="SM00028">
    <property type="entry name" value="TPR"/>
    <property type="match status" value="5"/>
</dbReference>
<dbReference type="OrthoDB" id="220004at2"/>
<reference evidence="3 4" key="1">
    <citation type="submission" date="2019-06" db="EMBL/GenBank/DDBJ databases">
        <title>Persicimonas caeni gen. nov., sp. nov., a predatory bacterium isolated from solar saltern.</title>
        <authorList>
            <person name="Wang S."/>
        </authorList>
    </citation>
    <scope>NUCLEOTIDE SEQUENCE [LARGE SCALE GENOMIC DNA]</scope>
    <source>
        <strain evidence="3 4">YN101</strain>
    </source>
</reference>
<feature type="compositionally biased region" description="Polar residues" evidence="2">
    <location>
        <begin position="13"/>
        <end position="22"/>
    </location>
</feature>
<evidence type="ECO:0000256" key="2">
    <source>
        <dbReference type="SAM" id="MobiDB-lite"/>
    </source>
</evidence>
<dbReference type="PROSITE" id="PS50005">
    <property type="entry name" value="TPR"/>
    <property type="match status" value="2"/>
</dbReference>
<name>A0A4Y6Q2K7_PERCE</name>
<dbReference type="RefSeq" id="WP_141201237.1">
    <property type="nucleotide sequence ID" value="NZ_CP041186.1"/>
</dbReference>
<evidence type="ECO:0000313" key="3">
    <source>
        <dbReference type="EMBL" id="QDG54796.1"/>
    </source>
</evidence>
<evidence type="ECO:0000256" key="1">
    <source>
        <dbReference type="PROSITE-ProRule" id="PRU00339"/>
    </source>
</evidence>
<gene>
    <name evidence="3" type="ORF">FIV42_29835</name>
</gene>
<accession>A0A4Y6Q2K7</accession>
<dbReference type="PANTHER" id="PTHR12558:SF13">
    <property type="entry name" value="CELL DIVISION CYCLE PROTEIN 27 HOMOLOG"/>
    <property type="match status" value="1"/>
</dbReference>
<evidence type="ECO:0000313" key="4">
    <source>
        <dbReference type="Proteomes" id="UP000315995"/>
    </source>
</evidence>
<sequence>MSDTSGEGGQFAASETTSTDEISTAIDDAKRASAVGETSDPITEPVGAQPSDNEDLADTDVLPTSRDDDDDTDVLPAVPSSDSTTAERRVTDNLAKPQGWEPLDELERALSTGYGSQHVDDEQTLEIDSVYARARLRRAARQTGGADAADALDPFEVTGLRIAVDGDASSEAFVDESPSTGRFARPSQGGSAPDDRAEALQPPRDWSGTVSVGLDGHDGELLLRAPWAQWVEELRQETSAEGDAELRSSYIYLLANTLRLFGGLGRQAAARLEEAGTQTSQPVRSLLVDLVVKHWEEPDERFFDALERLEAWDAREELEAAGVRRASIVAERLLAGGLDGEVERRLEQQLSPPETLPGLVLRGIRAHQSGHRGRAAQIWRQVSRHLRDEPRVVLVDASAFFLRGTPGFFDYVQQRLDSGSPSRTLLVMMQREAAAVGDHLREAVALRQLVAADVALGRRLRADNAPRRDRLKDVAAARFMRLATLLNGLGRVRKTDSTLASLEPHKVVRDAVALAPRRPLYLRRLARWSRARGDLNNCAKSLGTLASAYADRRLRALASAELARTIHIGGGRAGLVDQYLDEALAADANCAPARLAKAYRLLAWRKYDDFDALAASGDDWAIDLDFPDDERALIASEQWAELAQLLETKLESAVEPDDWQRLTFRLAHLHGWYLSPNGDNRLRAEFLEQVLIANPSHIPALVEILDVRLARREYSEAAEVTERLVELAVEPADEASWLTELGVLVEHYLGTPDWAFDCFEEALRAEPDNVDAFFGLLRTDVASSESAVDGIVERLQRGVAVREGEELALELLLRVDETPEATRALSERFPDHPVWLFVRMCLAVEEGGAVDEINALESLRRMWAHPAVLPLLAVFRRRFRGSTRPSRAELYEQLDEIKSSPLAEGRLVRALYEARYLNDVELLGMLAAIGSRRTPGVVSRATDLTWMAVTLMWRGQEKKALRVCEHVLDRFPDFLPALKLAKLASRRVARWAELVRWCEREAERTEVAQVAFENRTAASEVQRKYLGDFDAACQQFRTVLDANPGHAEAFDKLKPLLLQRGEVGELLALYERRLAHTPEVERKCEMLNEMADIALHRGKNPQAAMEYFERALEHNPGQLRSLRILAELYHENDQIDAALRCYRQAAELTDNDTLNERLWVHIGRLLEEDGRGFEALDAYECALRSNPSQTDIILDIARLEAENGDLETALIHLQRLESTASKPEVLREGRARKARYLVELGRDERQVLSAFRDLLLHHPDDEASVDALCEYMGERNNASELDEFFRALAHQAFEEMQGGRPFAPHFAIAQRLGQTDRAFCLAAVAKALGYSTSEMEEFYAHQSQTRHWPSRALPGDVLDDLIPRPILSSFLALLRQSEPVIRRALDATLVRPTLDGATTLRGPEQADLELATRWPGLYGLELHEVLETAEVDGGSLVCDDGTLRLIVDRRWRSVADPTELLVHLGKQLAGWAMGIGAWQYLDTRTRFIAFAKLVSHLAPGWGGAAASQPLDGLDWPVVEGWLAGVDTGELAQHAQDLSGRLSTQAVEPQFRMVELALERAASLVLDDPCRYFPHTKYLGSEHGMLQQPWTFVFSNTATKMRRRVGVAQG</sequence>
<feature type="region of interest" description="Disordered" evidence="2">
    <location>
        <begin position="1"/>
        <end position="121"/>
    </location>
</feature>
<keyword evidence="4" id="KW-1185">Reference proteome</keyword>
<proteinExistence type="predicted"/>
<dbReference type="EMBL" id="CP041186">
    <property type="protein sequence ID" value="QDG54796.1"/>
    <property type="molecule type" value="Genomic_DNA"/>
</dbReference>
<dbReference type="InterPro" id="IPR011990">
    <property type="entry name" value="TPR-like_helical_dom_sf"/>
</dbReference>
<dbReference type="Pfam" id="PF14559">
    <property type="entry name" value="TPR_19"/>
    <property type="match status" value="1"/>
</dbReference>
<dbReference type="Gene3D" id="1.25.40.10">
    <property type="entry name" value="Tetratricopeptide repeat domain"/>
    <property type="match status" value="3"/>
</dbReference>
<protein>
    <submittedName>
        <fullName evidence="3">Tetratricopeptide repeat protein</fullName>
    </submittedName>
</protein>
<dbReference type="Proteomes" id="UP000315995">
    <property type="component" value="Chromosome"/>
</dbReference>
<dbReference type="InterPro" id="IPR019734">
    <property type="entry name" value="TPR_rpt"/>
</dbReference>
<keyword evidence="1" id="KW-0802">TPR repeat</keyword>
<feature type="repeat" description="TPR" evidence="1">
    <location>
        <begin position="1156"/>
        <end position="1189"/>
    </location>
</feature>
<dbReference type="PANTHER" id="PTHR12558">
    <property type="entry name" value="CELL DIVISION CYCLE 16,23,27"/>
    <property type="match status" value="1"/>
</dbReference>
<accession>A0A5B8YGV0</accession>
<feature type="region of interest" description="Disordered" evidence="2">
    <location>
        <begin position="171"/>
        <end position="208"/>
    </location>
</feature>
<dbReference type="SUPFAM" id="SSF48452">
    <property type="entry name" value="TPR-like"/>
    <property type="match status" value="2"/>
</dbReference>